<sequence length="71" mass="7886">MNTSVSSGPEGPPVATPSTCRKCSSSNVNFTLSVHDNNKSLSGNKKWQWKVIQKDIVTQNINSFPERYICK</sequence>
<organism evidence="1 2">
    <name type="scientific">Schistosoma margrebowiei</name>
    <dbReference type="NCBI Taxonomy" id="48269"/>
    <lineage>
        <taxon>Eukaryota</taxon>
        <taxon>Metazoa</taxon>
        <taxon>Spiralia</taxon>
        <taxon>Lophotrochozoa</taxon>
        <taxon>Platyhelminthes</taxon>
        <taxon>Trematoda</taxon>
        <taxon>Digenea</taxon>
        <taxon>Strigeidida</taxon>
        <taxon>Schistosomatoidea</taxon>
        <taxon>Schistosomatidae</taxon>
        <taxon>Schistosoma</taxon>
    </lineage>
</organism>
<name>A0A183NBQ4_9TREM</name>
<dbReference type="AlphaFoldDB" id="A0A183NBQ4"/>
<evidence type="ECO:0000313" key="1">
    <source>
        <dbReference type="EMBL" id="VDP56236.1"/>
    </source>
</evidence>
<dbReference type="Proteomes" id="UP000277204">
    <property type="component" value="Unassembled WGS sequence"/>
</dbReference>
<dbReference type="EMBL" id="UZAI01021701">
    <property type="protein sequence ID" value="VDP56236.1"/>
    <property type="molecule type" value="Genomic_DNA"/>
</dbReference>
<gene>
    <name evidence="1" type="ORF">SMRZ_LOCUS25729</name>
</gene>
<evidence type="ECO:0000313" key="2">
    <source>
        <dbReference type="Proteomes" id="UP000277204"/>
    </source>
</evidence>
<keyword evidence="2" id="KW-1185">Reference proteome</keyword>
<protein>
    <submittedName>
        <fullName evidence="1">Uncharacterized protein</fullName>
    </submittedName>
</protein>
<proteinExistence type="predicted"/>
<accession>A0A183NBQ4</accession>
<reference evidence="1 2" key="1">
    <citation type="submission" date="2018-11" db="EMBL/GenBank/DDBJ databases">
        <authorList>
            <consortium name="Pathogen Informatics"/>
        </authorList>
    </citation>
    <scope>NUCLEOTIDE SEQUENCE [LARGE SCALE GENOMIC DNA]</scope>
    <source>
        <strain evidence="1 2">Zambia</strain>
    </source>
</reference>